<sequence>MNKKILIFFFKTFNLLIKSLVAAIAVYLVGSIFFDYQVIDIIDKYFIIIFLVAAIISSILEVEIENMEDEILYKSAKRYRWRRYY</sequence>
<dbReference type="EMBL" id="MJBI02000001">
    <property type="protein sequence ID" value="RAI82107.1"/>
    <property type="molecule type" value="Genomic_DNA"/>
</dbReference>
<dbReference type="RefSeq" id="WP_099579621.1">
    <property type="nucleotide sequence ID" value="NZ_MJBI02000001.1"/>
</dbReference>
<comment type="caution">
    <text evidence="2">The sequence shown here is derived from an EMBL/GenBank/DDBJ whole genome shotgun (WGS) entry which is preliminary data.</text>
</comment>
<feature type="transmembrane region" description="Helical" evidence="1">
    <location>
        <begin position="45"/>
        <end position="64"/>
    </location>
</feature>
<gene>
    <name evidence="2" type="ORF">BFS35_000025</name>
</gene>
<keyword evidence="3" id="KW-1185">Reference proteome</keyword>
<protein>
    <submittedName>
        <fullName evidence="2">Uncharacterized protein</fullName>
    </submittedName>
</protein>
<keyword evidence="1" id="KW-1133">Transmembrane helix</keyword>
<keyword evidence="1" id="KW-0812">Transmembrane</keyword>
<dbReference type="Proteomes" id="UP000229523">
    <property type="component" value="Unassembled WGS sequence"/>
</dbReference>
<evidence type="ECO:0000313" key="2">
    <source>
        <dbReference type="EMBL" id="RAI82107.1"/>
    </source>
</evidence>
<dbReference type="AlphaFoldDB" id="A0A2G5NQT1"/>
<name>A0A2G5NQT1_9STAP</name>
<evidence type="ECO:0000313" key="3">
    <source>
        <dbReference type="Proteomes" id="UP000229523"/>
    </source>
</evidence>
<proteinExistence type="predicted"/>
<keyword evidence="1" id="KW-0472">Membrane</keyword>
<feature type="transmembrane region" description="Helical" evidence="1">
    <location>
        <begin position="12"/>
        <end position="33"/>
    </location>
</feature>
<reference evidence="2 3" key="1">
    <citation type="journal article" date="2018" name="Front. Microbiol.">
        <title>Description and Comparative Genomics of Macrococcus caseolyticus subsp. hominis subsp. nov., Macrococcus goetzii sp. nov., Macrococcus epidermidis sp. nov., and Macrococcus bohemicus sp. nov., Novel Macrococci From Human Clinical Material With Virulence Potential and Suspected Uptake of Foreign DNA by Natural Transformation.</title>
        <authorList>
            <person name="Maslanova I."/>
            <person name="Wertheimer Z."/>
            <person name="Sedlacek I."/>
            <person name="Svec P."/>
            <person name="Indrakova A."/>
            <person name="Kovarovic V."/>
            <person name="Schumann P."/>
            <person name="Sproer C."/>
            <person name="Kralova S."/>
            <person name="Sedo O."/>
            <person name="Kristofova L."/>
            <person name="Vrbovska V."/>
            <person name="Fuzik T."/>
            <person name="Petras P."/>
            <person name="Zdrahal Z."/>
            <person name="Ruzickova V."/>
            <person name="Doskar J."/>
            <person name="Pantucek R."/>
        </authorList>
    </citation>
    <scope>NUCLEOTIDE SEQUENCE [LARGE SCALE GENOMIC DNA]</scope>
    <source>
        <strain evidence="2 3">CCM 4927</strain>
    </source>
</reference>
<evidence type="ECO:0000256" key="1">
    <source>
        <dbReference type="SAM" id="Phobius"/>
    </source>
</evidence>
<organism evidence="2 3">
    <name type="scientific">Macrococcoides goetzii</name>
    <dbReference type="NCBI Taxonomy" id="1891097"/>
    <lineage>
        <taxon>Bacteria</taxon>
        <taxon>Bacillati</taxon>
        <taxon>Bacillota</taxon>
        <taxon>Bacilli</taxon>
        <taxon>Bacillales</taxon>
        <taxon>Staphylococcaceae</taxon>
        <taxon>Macrococcoides</taxon>
    </lineage>
</organism>
<accession>A0A2G5NQT1</accession>